<evidence type="ECO:0000256" key="1">
    <source>
        <dbReference type="ARBA" id="ARBA00022490"/>
    </source>
</evidence>
<dbReference type="InterPro" id="IPR032528">
    <property type="entry name" value="Ribosom_S30AE_C"/>
</dbReference>
<evidence type="ECO:0000256" key="2">
    <source>
        <dbReference type="ARBA" id="ARBA00022845"/>
    </source>
</evidence>
<evidence type="ECO:0000259" key="4">
    <source>
        <dbReference type="Pfam" id="PF16321"/>
    </source>
</evidence>
<protein>
    <recommendedName>
        <fullName evidence="3">Ribosome hibernation promoting factor</fullName>
        <shortName evidence="3">HPF</shortName>
    </recommendedName>
</protein>
<accession>A0A1F2WTV4</accession>
<dbReference type="GO" id="GO:0043024">
    <property type="term" value="F:ribosomal small subunit binding"/>
    <property type="evidence" value="ECO:0007669"/>
    <property type="project" value="TreeGrafter"/>
</dbReference>
<dbReference type="EMBL" id="MELK01000005">
    <property type="protein sequence ID" value="OFW60319.1"/>
    <property type="molecule type" value="Genomic_DNA"/>
</dbReference>
<dbReference type="AlphaFoldDB" id="A0A1F2WTV4"/>
<dbReference type="GO" id="GO:0045900">
    <property type="term" value="P:negative regulation of translational elongation"/>
    <property type="evidence" value="ECO:0007669"/>
    <property type="project" value="TreeGrafter"/>
</dbReference>
<dbReference type="Proteomes" id="UP000177876">
    <property type="component" value="Unassembled WGS sequence"/>
</dbReference>
<proteinExistence type="inferred from homology"/>
<comment type="function">
    <text evidence="3">Required for dimerization of active 70S ribosomes into 100S ribosomes in stationary phase; 100S ribosomes are translationally inactive and sometimes present during exponential growth.</text>
</comment>
<dbReference type="InterPro" id="IPR050574">
    <property type="entry name" value="HPF/YfiA_ribosome-assoc"/>
</dbReference>
<organism evidence="5 6">
    <name type="scientific">Candidatus Solincola sediminis</name>
    <dbReference type="NCBI Taxonomy" id="1797199"/>
    <lineage>
        <taxon>Bacteria</taxon>
        <taxon>Bacillati</taxon>
        <taxon>Actinomycetota</taxon>
        <taxon>Candidatus Geothermincolia</taxon>
        <taxon>Candidatus Geothermincolales</taxon>
        <taxon>Candidatus Geothermincolaceae</taxon>
        <taxon>Candidatus Solincola</taxon>
    </lineage>
</organism>
<name>A0A1F2WTV4_9ACTN</name>
<comment type="subunit">
    <text evidence="3">Interacts with 100S ribosomes.</text>
</comment>
<dbReference type="Pfam" id="PF16321">
    <property type="entry name" value="Ribosom_S30AE_C"/>
    <property type="match status" value="1"/>
</dbReference>
<sequence length="180" mass="20542">MQIIVKGKNLEMTEALRQHASDKVSRVEKFFDGILKAEIELSVERNPKIPENQVVEVTIFSTGPIIRAKESATDMYHAIDLVTTKIERQARRVKKKLIDRSHHAKNPFKESALLEEDEEKEAVIVKTKSFPLKPMTPEEATLQMDLVGHDFFVFMNSETEETNVVYKRKDGNYGLIEPGG</sequence>
<gene>
    <name evidence="3" type="primary">hpf</name>
    <name evidence="5" type="ORF">A2Y75_11335</name>
</gene>
<dbReference type="Pfam" id="PF02482">
    <property type="entry name" value="Ribosomal_S30AE"/>
    <property type="match status" value="1"/>
</dbReference>
<dbReference type="PANTHER" id="PTHR33231:SF1">
    <property type="entry name" value="30S RIBOSOMAL PROTEIN"/>
    <property type="match status" value="1"/>
</dbReference>
<evidence type="ECO:0000256" key="3">
    <source>
        <dbReference type="HAMAP-Rule" id="MF_00839"/>
    </source>
</evidence>
<dbReference type="HAMAP" id="MF_00839">
    <property type="entry name" value="HPF"/>
    <property type="match status" value="1"/>
</dbReference>
<evidence type="ECO:0000313" key="5">
    <source>
        <dbReference type="EMBL" id="OFW60319.1"/>
    </source>
</evidence>
<dbReference type="STRING" id="1797197.A2Y75_11335"/>
<keyword evidence="2 3" id="KW-0810">Translation regulation</keyword>
<dbReference type="CDD" id="cd00552">
    <property type="entry name" value="RaiA"/>
    <property type="match status" value="1"/>
</dbReference>
<comment type="subcellular location">
    <subcellularLocation>
        <location evidence="3">Cytoplasm</location>
    </subcellularLocation>
</comment>
<dbReference type="InterPro" id="IPR038416">
    <property type="entry name" value="Ribosom_S30AE_C_sf"/>
</dbReference>
<keyword evidence="1 3" id="KW-0963">Cytoplasm</keyword>
<evidence type="ECO:0000313" key="6">
    <source>
        <dbReference type="Proteomes" id="UP000177876"/>
    </source>
</evidence>
<dbReference type="NCBIfam" id="TIGR00741">
    <property type="entry name" value="yfiA"/>
    <property type="match status" value="1"/>
</dbReference>
<dbReference type="PANTHER" id="PTHR33231">
    <property type="entry name" value="30S RIBOSOMAL PROTEIN"/>
    <property type="match status" value="1"/>
</dbReference>
<dbReference type="InterPro" id="IPR034694">
    <property type="entry name" value="HPF_long/plastid"/>
</dbReference>
<reference evidence="5 6" key="1">
    <citation type="journal article" date="2016" name="Nat. Commun.">
        <title>Thousands of microbial genomes shed light on interconnected biogeochemical processes in an aquifer system.</title>
        <authorList>
            <person name="Anantharaman K."/>
            <person name="Brown C.T."/>
            <person name="Hug L.A."/>
            <person name="Sharon I."/>
            <person name="Castelle C.J."/>
            <person name="Probst A.J."/>
            <person name="Thomas B.C."/>
            <person name="Singh A."/>
            <person name="Wilkins M.J."/>
            <person name="Karaoz U."/>
            <person name="Brodie E.L."/>
            <person name="Williams K.H."/>
            <person name="Hubbard S.S."/>
            <person name="Banfield J.F."/>
        </authorList>
    </citation>
    <scope>NUCLEOTIDE SEQUENCE [LARGE SCALE GENOMIC DNA]</scope>
</reference>
<comment type="similarity">
    <text evidence="3">Belongs to the HPF/YfiA ribosome-associated protein family. Long HPF subfamily.</text>
</comment>
<feature type="domain" description="Sigma 54 modulation/S30EA ribosomal protein C-terminal" evidence="4">
    <location>
        <begin position="120"/>
        <end position="175"/>
    </location>
</feature>
<dbReference type="GO" id="GO:0022627">
    <property type="term" value="C:cytosolic small ribosomal subunit"/>
    <property type="evidence" value="ECO:0007669"/>
    <property type="project" value="TreeGrafter"/>
</dbReference>
<dbReference type="InterPro" id="IPR036567">
    <property type="entry name" value="RHF-like"/>
</dbReference>
<dbReference type="SUPFAM" id="SSF69754">
    <property type="entry name" value="Ribosome binding protein Y (YfiA homologue)"/>
    <property type="match status" value="1"/>
</dbReference>
<dbReference type="FunFam" id="3.30.505.50:FF:000001">
    <property type="entry name" value="Ribosome hibernation promoting factor"/>
    <property type="match status" value="1"/>
</dbReference>
<dbReference type="InterPro" id="IPR003489">
    <property type="entry name" value="RHF/RaiA"/>
</dbReference>
<dbReference type="Gene3D" id="3.30.505.50">
    <property type="entry name" value="Sigma 54 modulation/S30EA ribosomal protein, C-terminal domain"/>
    <property type="match status" value="1"/>
</dbReference>
<comment type="caution">
    <text evidence="5">The sequence shown here is derived from an EMBL/GenBank/DDBJ whole genome shotgun (WGS) entry which is preliminary data.</text>
</comment>
<dbReference type="Gene3D" id="3.30.160.100">
    <property type="entry name" value="Ribosome hibernation promotion factor-like"/>
    <property type="match status" value="1"/>
</dbReference>